<comment type="similarity">
    <text evidence="2 7">Belongs to the phosphohexose mutase family.</text>
</comment>
<dbReference type="Pfam" id="PF02879">
    <property type="entry name" value="PGM_PMM_II"/>
    <property type="match status" value="1"/>
</dbReference>
<sequence length="454" mass="50368">MQVNPGIFKAYDIRGIYPTELNEDVAYLIGRAFVSFLQVDQVIVGRDMRISSPAIFEAVTRGLTDQGADVTDIGMVSTDQYYYACAKLGLAGMMVTASHNPAQYSGFKMVRQMPYLLSGDQGIQDLRRLVEQEVFPTPTRKGTMKPLDLNEQFVDYVLSLVDVAPLQARAAAGNPLRVIADTGNGMVGPALQAIYSRLPIVFEGMFLEPDGTLPNHGLDPLQPENRAELQARVLAEGFDIGFLFDGDGDRFFAVDDRAVFISGDFLTAIMGQYLLERYPAAKILYDVRASWAVPDLIRAKGGTPLMERVGHAFIKRRMASEDAVFAGEVTGHYYFKDFFYADSGILPSLLLMELLAKRDVRMSDLLKELEAKYYISGEINSKVADVQGRLDALAAHYADAKVERLDGVSVTYDTWHFNVRGSNTEPLIRLNLESIASPAEMEEKREEVLAIIRG</sequence>
<dbReference type="Pfam" id="PF00408">
    <property type="entry name" value="PGM_PMM_IV"/>
    <property type="match status" value="1"/>
</dbReference>
<evidence type="ECO:0000313" key="13">
    <source>
        <dbReference type="Proteomes" id="UP000220527"/>
    </source>
</evidence>
<dbReference type="SUPFAM" id="SSF55957">
    <property type="entry name" value="Phosphoglucomutase, C-terminal domain"/>
    <property type="match status" value="1"/>
</dbReference>
<reference evidence="13" key="1">
    <citation type="submission" date="2017-08" db="EMBL/GenBank/DDBJ databases">
        <authorList>
            <person name="Grouzdev D.S."/>
            <person name="Gaisin V.A."/>
            <person name="Rysina M.S."/>
            <person name="Gorlenko V.M."/>
        </authorList>
    </citation>
    <scope>NUCLEOTIDE SEQUENCE [LARGE SCALE GENOMIC DNA]</scope>
    <source>
        <strain evidence="13">Kir15-3F</strain>
    </source>
</reference>
<keyword evidence="5 7" id="KW-0460">Magnesium</keyword>
<dbReference type="GO" id="GO:0000287">
    <property type="term" value="F:magnesium ion binding"/>
    <property type="evidence" value="ECO:0007669"/>
    <property type="project" value="InterPro"/>
</dbReference>
<accession>A0A2A6RPF4</accession>
<dbReference type="CDD" id="cd03089">
    <property type="entry name" value="PMM_PGM"/>
    <property type="match status" value="1"/>
</dbReference>
<feature type="domain" description="Alpha-D-phosphohexomutase alpha/beta/alpha" evidence="10">
    <location>
        <begin position="153"/>
        <end position="257"/>
    </location>
</feature>
<evidence type="ECO:0000256" key="2">
    <source>
        <dbReference type="ARBA" id="ARBA00010231"/>
    </source>
</evidence>
<dbReference type="OrthoDB" id="9806956at2"/>
<gene>
    <name evidence="12" type="primary">manB</name>
    <name evidence="12" type="ORF">CJ255_01515</name>
</gene>
<evidence type="ECO:0000256" key="6">
    <source>
        <dbReference type="ARBA" id="ARBA00023235"/>
    </source>
</evidence>
<dbReference type="Gene3D" id="3.30.310.50">
    <property type="entry name" value="Alpha-D-phosphohexomutase, C-terminal domain"/>
    <property type="match status" value="1"/>
</dbReference>
<evidence type="ECO:0000256" key="3">
    <source>
        <dbReference type="ARBA" id="ARBA00022553"/>
    </source>
</evidence>
<dbReference type="Gene3D" id="3.40.120.10">
    <property type="entry name" value="Alpha-D-Glucose-1,6-Bisphosphate, subunit A, domain 3"/>
    <property type="match status" value="3"/>
</dbReference>
<dbReference type="InterPro" id="IPR005843">
    <property type="entry name" value="A-D-PHexomutase_C"/>
</dbReference>
<dbReference type="InterPro" id="IPR005844">
    <property type="entry name" value="A-D-PHexomutase_a/b/a-I"/>
</dbReference>
<evidence type="ECO:0000259" key="10">
    <source>
        <dbReference type="Pfam" id="PF02879"/>
    </source>
</evidence>
<comment type="cofactor">
    <cofactor evidence="1">
        <name>Mg(2+)</name>
        <dbReference type="ChEBI" id="CHEBI:18420"/>
    </cofactor>
</comment>
<dbReference type="GO" id="GO:0016868">
    <property type="term" value="F:intramolecular phosphotransferase activity"/>
    <property type="evidence" value="ECO:0007669"/>
    <property type="project" value="InterPro"/>
</dbReference>
<protein>
    <submittedName>
        <fullName evidence="12">Phosphomannomutase/phosphoglucomutase</fullName>
    </submittedName>
</protein>
<evidence type="ECO:0000259" key="8">
    <source>
        <dbReference type="Pfam" id="PF00408"/>
    </source>
</evidence>
<feature type="domain" description="Alpha-D-phosphohexomutase C-terminal" evidence="8">
    <location>
        <begin position="378"/>
        <end position="449"/>
    </location>
</feature>
<dbReference type="Pfam" id="PF02880">
    <property type="entry name" value="PGM_PMM_III"/>
    <property type="match status" value="1"/>
</dbReference>
<evidence type="ECO:0000259" key="9">
    <source>
        <dbReference type="Pfam" id="PF02878"/>
    </source>
</evidence>
<dbReference type="InterPro" id="IPR005845">
    <property type="entry name" value="A-D-PHexomutase_a/b/a-II"/>
</dbReference>
<dbReference type="PRINTS" id="PR00509">
    <property type="entry name" value="PGMPMM"/>
</dbReference>
<dbReference type="InterPro" id="IPR036900">
    <property type="entry name" value="A-D-PHexomutase_C_sf"/>
</dbReference>
<feature type="domain" description="Alpha-D-phosphohexomutase alpha/beta/alpha" evidence="9">
    <location>
        <begin position="7"/>
        <end position="128"/>
    </location>
</feature>
<name>A0A2A6RPF4_9CHLR</name>
<evidence type="ECO:0000259" key="11">
    <source>
        <dbReference type="Pfam" id="PF02880"/>
    </source>
</evidence>
<dbReference type="Proteomes" id="UP000220527">
    <property type="component" value="Unassembled WGS sequence"/>
</dbReference>
<dbReference type="GO" id="GO:0005975">
    <property type="term" value="P:carbohydrate metabolic process"/>
    <property type="evidence" value="ECO:0007669"/>
    <property type="project" value="InterPro"/>
</dbReference>
<keyword evidence="6" id="KW-0413">Isomerase</keyword>
<proteinExistence type="inferred from homology"/>
<dbReference type="AlphaFoldDB" id="A0A2A6RPF4"/>
<dbReference type="SUPFAM" id="SSF53738">
    <property type="entry name" value="Phosphoglucomutase, first 3 domains"/>
    <property type="match status" value="3"/>
</dbReference>
<evidence type="ECO:0000313" key="12">
    <source>
        <dbReference type="EMBL" id="PDW04749.1"/>
    </source>
</evidence>
<evidence type="ECO:0000256" key="4">
    <source>
        <dbReference type="ARBA" id="ARBA00022723"/>
    </source>
</evidence>
<dbReference type="PROSITE" id="PS00710">
    <property type="entry name" value="PGM_PMM"/>
    <property type="match status" value="1"/>
</dbReference>
<dbReference type="InterPro" id="IPR005846">
    <property type="entry name" value="A-D-PHexomutase_a/b/a-III"/>
</dbReference>
<evidence type="ECO:0000256" key="5">
    <source>
        <dbReference type="ARBA" id="ARBA00022842"/>
    </source>
</evidence>
<comment type="caution">
    <text evidence="12">The sequence shown here is derived from an EMBL/GenBank/DDBJ whole genome shotgun (WGS) entry which is preliminary data.</text>
</comment>
<dbReference type="PANTHER" id="PTHR43771">
    <property type="entry name" value="PHOSPHOMANNOMUTASE"/>
    <property type="match status" value="1"/>
</dbReference>
<dbReference type="InterPro" id="IPR005841">
    <property type="entry name" value="Alpha-D-phosphohexomutase_SF"/>
</dbReference>
<dbReference type="RefSeq" id="WP_097642331.1">
    <property type="nucleotide sequence ID" value="NZ_NQWI01000004.1"/>
</dbReference>
<dbReference type="InterPro" id="IPR016066">
    <property type="entry name" value="A-D-PHexomutase_CS"/>
</dbReference>
<dbReference type="InterPro" id="IPR016055">
    <property type="entry name" value="A-D-PHexomutase_a/b/a-I/II/III"/>
</dbReference>
<keyword evidence="13" id="KW-1185">Reference proteome</keyword>
<evidence type="ECO:0000256" key="1">
    <source>
        <dbReference type="ARBA" id="ARBA00001946"/>
    </source>
</evidence>
<dbReference type="Pfam" id="PF02878">
    <property type="entry name" value="PGM_PMM_I"/>
    <property type="match status" value="1"/>
</dbReference>
<feature type="domain" description="Alpha-D-phosphohexomutase alpha/beta/alpha" evidence="11">
    <location>
        <begin position="263"/>
        <end position="373"/>
    </location>
</feature>
<organism evidence="12 13">
    <name type="scientific">Candidatus Viridilinea mediisalina</name>
    <dbReference type="NCBI Taxonomy" id="2024553"/>
    <lineage>
        <taxon>Bacteria</taxon>
        <taxon>Bacillati</taxon>
        <taxon>Chloroflexota</taxon>
        <taxon>Chloroflexia</taxon>
        <taxon>Chloroflexales</taxon>
        <taxon>Chloroflexineae</taxon>
        <taxon>Oscillochloridaceae</taxon>
        <taxon>Candidatus Viridilinea</taxon>
    </lineage>
</organism>
<dbReference type="PANTHER" id="PTHR43771:SF1">
    <property type="entry name" value="PHOSPHOMANNOMUTASE"/>
    <property type="match status" value="1"/>
</dbReference>
<keyword evidence="3" id="KW-0597">Phosphoprotein</keyword>
<keyword evidence="4 7" id="KW-0479">Metal-binding</keyword>
<dbReference type="EMBL" id="NQWI01000004">
    <property type="protein sequence ID" value="PDW04749.1"/>
    <property type="molecule type" value="Genomic_DNA"/>
</dbReference>
<evidence type="ECO:0000256" key="7">
    <source>
        <dbReference type="RuleBase" id="RU004326"/>
    </source>
</evidence>